<gene>
    <name evidence="1" type="ORF">HMPREF1983_01196</name>
</gene>
<accession>U2RU46</accession>
<organism evidence="1 2">
    <name type="scientific">Gemella bergeri ATCC 700627</name>
    <dbReference type="NCBI Taxonomy" id="1321820"/>
    <lineage>
        <taxon>Bacteria</taxon>
        <taxon>Bacillati</taxon>
        <taxon>Bacillota</taxon>
        <taxon>Bacilli</taxon>
        <taxon>Bacillales</taxon>
        <taxon>Gemellaceae</taxon>
        <taxon>Gemella</taxon>
    </lineage>
</organism>
<dbReference type="AlphaFoldDB" id="U2RU46"/>
<proteinExistence type="predicted"/>
<dbReference type="EMBL" id="AWVP01000073">
    <property type="protein sequence ID" value="ERK57093.1"/>
    <property type="molecule type" value="Genomic_DNA"/>
</dbReference>
<protein>
    <recommendedName>
        <fullName evidence="3">Haloacid dehalogenase-like hydrolase</fullName>
    </recommendedName>
</protein>
<evidence type="ECO:0008006" key="3">
    <source>
        <dbReference type="Google" id="ProtNLM"/>
    </source>
</evidence>
<dbReference type="PANTHER" id="PTHR10000">
    <property type="entry name" value="PHOSPHOSERINE PHOSPHATASE"/>
    <property type="match status" value="1"/>
</dbReference>
<dbReference type="GO" id="GO:0000287">
    <property type="term" value="F:magnesium ion binding"/>
    <property type="evidence" value="ECO:0007669"/>
    <property type="project" value="TreeGrafter"/>
</dbReference>
<dbReference type="PATRIC" id="fig|1321820.3.peg.1158"/>
<dbReference type="Proteomes" id="UP000016637">
    <property type="component" value="Unassembled WGS sequence"/>
</dbReference>
<evidence type="ECO:0000313" key="2">
    <source>
        <dbReference type="Proteomes" id="UP000016637"/>
    </source>
</evidence>
<dbReference type="SUPFAM" id="SSF56784">
    <property type="entry name" value="HAD-like"/>
    <property type="match status" value="1"/>
</dbReference>
<sequence length="84" mass="9552">MEITHSLAKKSTGIKFIQYLKNTTKKDCVAFGDGHNDIPMFECTEHRVVMDNALADIKKYASFITKSNDKDGVAYAIKKYVKYL</sequence>
<comment type="caution">
    <text evidence="1">The sequence shown here is derived from an EMBL/GenBank/DDBJ whole genome shotgun (WGS) entry which is preliminary data.</text>
</comment>
<dbReference type="GO" id="GO:0016791">
    <property type="term" value="F:phosphatase activity"/>
    <property type="evidence" value="ECO:0007669"/>
    <property type="project" value="TreeGrafter"/>
</dbReference>
<dbReference type="eggNOG" id="COG0561">
    <property type="taxonomic scope" value="Bacteria"/>
</dbReference>
<reference evidence="1 2" key="1">
    <citation type="submission" date="2013-08" db="EMBL/GenBank/DDBJ databases">
        <authorList>
            <person name="Weinstock G."/>
            <person name="Sodergren E."/>
            <person name="Wylie T."/>
            <person name="Fulton L."/>
            <person name="Fulton R."/>
            <person name="Fronick C."/>
            <person name="O'Laughlin M."/>
            <person name="Godfrey J."/>
            <person name="Miner T."/>
            <person name="Herter B."/>
            <person name="Appelbaum E."/>
            <person name="Cordes M."/>
            <person name="Lek S."/>
            <person name="Wollam A."/>
            <person name="Pepin K.H."/>
            <person name="Palsikar V.B."/>
            <person name="Mitreva M."/>
            <person name="Wilson R.K."/>
        </authorList>
    </citation>
    <scope>NUCLEOTIDE SEQUENCE [LARGE SCALE GENOMIC DNA]</scope>
    <source>
        <strain evidence="1 2">ATCC 700627</strain>
    </source>
</reference>
<dbReference type="Gene3D" id="3.40.50.1000">
    <property type="entry name" value="HAD superfamily/HAD-like"/>
    <property type="match status" value="1"/>
</dbReference>
<dbReference type="HOGENOM" id="CLU_044146_8_2_9"/>
<name>U2RU46_9BACL</name>
<dbReference type="PANTHER" id="PTHR10000:SF8">
    <property type="entry name" value="HAD SUPERFAMILY HYDROLASE-LIKE, TYPE 3"/>
    <property type="match status" value="1"/>
</dbReference>
<dbReference type="GO" id="GO:0005829">
    <property type="term" value="C:cytosol"/>
    <property type="evidence" value="ECO:0007669"/>
    <property type="project" value="TreeGrafter"/>
</dbReference>
<dbReference type="Pfam" id="PF08282">
    <property type="entry name" value="Hydrolase_3"/>
    <property type="match status" value="1"/>
</dbReference>
<dbReference type="InterPro" id="IPR023214">
    <property type="entry name" value="HAD_sf"/>
</dbReference>
<keyword evidence="2" id="KW-1185">Reference proteome</keyword>
<dbReference type="RefSeq" id="WP_021752374.1">
    <property type="nucleotide sequence ID" value="NZ_KI271799.1"/>
</dbReference>
<evidence type="ECO:0000313" key="1">
    <source>
        <dbReference type="EMBL" id="ERK57093.1"/>
    </source>
</evidence>
<dbReference type="InterPro" id="IPR036412">
    <property type="entry name" value="HAD-like_sf"/>
</dbReference>